<evidence type="ECO:0000256" key="4">
    <source>
        <dbReference type="ARBA" id="ARBA00022833"/>
    </source>
</evidence>
<accession>F0VYN9</accession>
<dbReference type="CDD" id="cd10810">
    <property type="entry name" value="GH38N_AMII_LAM_like"/>
    <property type="match status" value="1"/>
</dbReference>
<dbReference type="InterPro" id="IPR000602">
    <property type="entry name" value="Glyco_hydro_38_N"/>
</dbReference>
<keyword evidence="7" id="KW-0732">Signal</keyword>
<dbReference type="InterPro" id="IPR027291">
    <property type="entry name" value="Glyco_hydro_38_N_sf"/>
</dbReference>
<dbReference type="FunFam" id="1.20.1270.50:FF:000002">
    <property type="entry name" value="Alpha-mannosidase"/>
    <property type="match status" value="1"/>
</dbReference>
<dbReference type="GO" id="GO:0006013">
    <property type="term" value="P:mannose metabolic process"/>
    <property type="evidence" value="ECO:0007669"/>
    <property type="project" value="InterPro"/>
</dbReference>
<dbReference type="Gene3D" id="3.20.110.10">
    <property type="entry name" value="Glycoside hydrolase 38, N terminal domain"/>
    <property type="match status" value="1"/>
</dbReference>
<sequence>MIPFVYCALLLTVGAFGSKDSTCDPSKWKLPIDDHYDTKPFISNKKLNVHLIPHTHDDPGWLINVDEYYMQRVQYILDTVVEELHHNPDRKFMYVEQAFFQRWWHQQSRETKKNVKTLVKEGRLDLTVNGGWCMHDEATTHYTAMVDQTAYGHQLLHKEFNITPRIGWQIDPFGHSSTQASLLSASLGLEALYFARVDHQDYDNRKMKKNLEFMWRPSLSRGKAAQVFTGIMIDHYGAPGHLHYDRDTAIQDDPTLHDFNVCEHVDWIVENAQSRSSATRGNHIFIPIGDDFTYINAHRWYKNLDKLIHYVNQDDRVNMLYSNLTYYTELKRAEGLTWTVKTDDFFPYASAEHDFWVGYFTSRPALKRFVRVSNTLLQQFRQIDAVYQSHHAANLVPLLRAAALVEHHDGVSGTEKQAVADDYALRLNDAILITEKSINEVLLAVGEYKHLSLCLLSNVSICDVSTESQRFEVYIHNALPRNSNQTISIPVTQQNAKVKAISDDIVIHNQKVVISLPSHPSRHEEAPYKLEFTAELKPLVFHRFMVEQFPHEPFMAENIDTRLYSQRASPGLIFMENAFTRVEIDTSTGSLVSVYNKAERISVPITLSVLYYRAFQSGSPKSGAYAFRPTSNMTYPAAGVNGSDLFRELVECVNVDTELNSYGTRTKLAFRLGQWVTIVYKLSDVDEFVEVEWTVGPIPIIDHQGKEVILRIDTKKAIQSNGKWYTDSNGLEFVERVRNYRATWNLTIHDDQEFVAANYAPVTTGAYIKDKSIQLNVVTDRAHGVGSLEDGQMEVMLHRRLLVDDGKGVNEHLNETETYTDPLTKKTYTDGLVVRGTTFLGVSSVKDGMRSLRTKMENQYYHPLVLFKKSNSDEESPRMKLPWLLVSEFPPNLGLTTIEELTKRCIRIRLSHLYAVEEHSELSKPIHVDFARLFKSSNAKENVLNVVEFNLAGTQEIRPQDRLNEMTRIASWRTENDFDRAAYSTPLYGSQVEMQAMEVRAFKLCFESSGVNTNVGQIHDRVSLK</sequence>
<keyword evidence="2 7" id="KW-0479">Metal-binding</keyword>
<dbReference type="GO" id="GO:0046872">
    <property type="term" value="F:metal ion binding"/>
    <property type="evidence" value="ECO:0007669"/>
    <property type="project" value="UniProtKB-KW"/>
</dbReference>
<evidence type="ECO:0000259" key="8">
    <source>
        <dbReference type="SMART" id="SM00872"/>
    </source>
</evidence>
<dbReference type="InterPro" id="IPR015341">
    <property type="entry name" value="Glyco_hydro_38_cen"/>
</dbReference>
<comment type="cofactor">
    <cofactor evidence="7">
        <name>Zn(2+)</name>
        <dbReference type="ChEBI" id="CHEBI:29105"/>
    </cofactor>
    <text evidence="7">Binds 1 zinc ion per subunit.</text>
</comment>
<dbReference type="InterPro" id="IPR011330">
    <property type="entry name" value="Glyco_hydro/deAcase_b/a-brl"/>
</dbReference>
<dbReference type="SUPFAM" id="SSF74650">
    <property type="entry name" value="Galactose mutarotase-like"/>
    <property type="match status" value="1"/>
</dbReference>
<dbReference type="InterPro" id="IPR013780">
    <property type="entry name" value="Glyco_hydro_b"/>
</dbReference>
<dbReference type="Pfam" id="PF07748">
    <property type="entry name" value="Glyco_hydro_38C"/>
    <property type="match status" value="1"/>
</dbReference>
<comment type="similarity">
    <text evidence="1 7">Belongs to the glycosyl hydrolase 38 family.</text>
</comment>
<dbReference type="Gene3D" id="1.20.1270.50">
    <property type="entry name" value="Glycoside hydrolase family 38, central domain"/>
    <property type="match status" value="2"/>
</dbReference>
<keyword evidence="5" id="KW-1015">Disulfide bond</keyword>
<reference evidence="9" key="2">
    <citation type="submission" date="2011-02" db="EMBL/GenBank/DDBJ databases">
        <authorList>
            <person name="MacLean D."/>
        </authorList>
    </citation>
    <scope>NUCLEOTIDE SEQUENCE</scope>
</reference>
<feature type="domain" description="Glycoside hydrolase family 38 central" evidence="8">
    <location>
        <begin position="354"/>
        <end position="427"/>
    </location>
</feature>
<organism evidence="9">
    <name type="scientific">Albugo laibachii Nc14</name>
    <dbReference type="NCBI Taxonomy" id="890382"/>
    <lineage>
        <taxon>Eukaryota</taxon>
        <taxon>Sar</taxon>
        <taxon>Stramenopiles</taxon>
        <taxon>Oomycota</taxon>
        <taxon>Peronosporomycetes</taxon>
        <taxon>Albuginales</taxon>
        <taxon>Albuginaceae</taxon>
        <taxon>Albugo</taxon>
    </lineage>
</organism>
<proteinExistence type="inferred from homology"/>
<evidence type="ECO:0000256" key="3">
    <source>
        <dbReference type="ARBA" id="ARBA00022801"/>
    </source>
</evidence>
<dbReference type="Gene3D" id="2.60.40.1180">
    <property type="entry name" value="Golgi alpha-mannosidase II"/>
    <property type="match status" value="1"/>
</dbReference>
<name>F0VYN9_9STRA</name>
<dbReference type="PANTHER" id="PTHR11607">
    <property type="entry name" value="ALPHA-MANNOSIDASE"/>
    <property type="match status" value="1"/>
</dbReference>
<evidence type="ECO:0000256" key="7">
    <source>
        <dbReference type="RuleBase" id="RU361199"/>
    </source>
</evidence>
<evidence type="ECO:0000256" key="1">
    <source>
        <dbReference type="ARBA" id="ARBA00009792"/>
    </source>
</evidence>
<dbReference type="GO" id="GO:0030246">
    <property type="term" value="F:carbohydrate binding"/>
    <property type="evidence" value="ECO:0007669"/>
    <property type="project" value="InterPro"/>
</dbReference>
<dbReference type="Pfam" id="PF01074">
    <property type="entry name" value="Glyco_hydro_38N"/>
    <property type="match status" value="1"/>
</dbReference>
<dbReference type="Gene3D" id="2.60.40.1360">
    <property type="match status" value="1"/>
</dbReference>
<dbReference type="InterPro" id="IPR037094">
    <property type="entry name" value="Glyco_hydro_38_cen_sf"/>
</dbReference>
<evidence type="ECO:0000313" key="9">
    <source>
        <dbReference type="EMBL" id="CCA13903.1"/>
    </source>
</evidence>
<dbReference type="HOGENOM" id="CLU_004690_2_0_1"/>
<feature type="signal peptide" evidence="7">
    <location>
        <begin position="1"/>
        <end position="17"/>
    </location>
</feature>
<dbReference type="SUPFAM" id="SSF88688">
    <property type="entry name" value="Families 57/38 glycoside transferase middle domain"/>
    <property type="match status" value="1"/>
</dbReference>
<gene>
    <name evidence="9" type="primary">AlNc14C1G41</name>
    <name evidence="9" type="ORF">ALNC14_000460</name>
</gene>
<dbReference type="AlphaFoldDB" id="F0VYN9"/>
<evidence type="ECO:0000256" key="6">
    <source>
        <dbReference type="ARBA" id="ARBA00023295"/>
    </source>
</evidence>
<protein>
    <recommendedName>
        <fullName evidence="7">Alpha-mannosidase</fullName>
        <ecNumber evidence="7">3.2.1.-</ecNumber>
    </recommendedName>
</protein>
<dbReference type="SUPFAM" id="SSF88713">
    <property type="entry name" value="Glycoside hydrolase/deacetylase"/>
    <property type="match status" value="1"/>
</dbReference>
<dbReference type="InterPro" id="IPR028995">
    <property type="entry name" value="Glyco_hydro_57/38_cen_sf"/>
</dbReference>
<feature type="chain" id="PRO_5017847231" description="Alpha-mannosidase" evidence="7">
    <location>
        <begin position="18"/>
        <end position="1025"/>
    </location>
</feature>
<dbReference type="EMBL" id="FR824046">
    <property type="protein sequence ID" value="CCA13903.1"/>
    <property type="molecule type" value="Genomic_DNA"/>
</dbReference>
<reference evidence="9" key="1">
    <citation type="journal article" date="2011" name="PLoS Biol.">
        <title>Gene gain and loss during evolution of obligate parasitism in the white rust pathogen of Arabidopsis thaliana.</title>
        <authorList>
            <person name="Kemen E."/>
            <person name="Gardiner A."/>
            <person name="Schultz-Larsen T."/>
            <person name="Kemen A.C."/>
            <person name="Balmuth A.L."/>
            <person name="Robert-Seilaniantz A."/>
            <person name="Bailey K."/>
            <person name="Holub E."/>
            <person name="Studholme D.J."/>
            <person name="Maclean D."/>
            <person name="Jones J.D."/>
        </authorList>
    </citation>
    <scope>NUCLEOTIDE SEQUENCE</scope>
</reference>
<dbReference type="InterPro" id="IPR050843">
    <property type="entry name" value="Glycosyl_Hydrlase_38"/>
</dbReference>
<dbReference type="InterPro" id="IPR011682">
    <property type="entry name" value="Glyco_hydro_38_C"/>
</dbReference>
<dbReference type="Pfam" id="PF09261">
    <property type="entry name" value="Alpha-mann_mid"/>
    <property type="match status" value="1"/>
</dbReference>
<evidence type="ECO:0000256" key="5">
    <source>
        <dbReference type="ARBA" id="ARBA00023157"/>
    </source>
</evidence>
<dbReference type="InterPro" id="IPR011013">
    <property type="entry name" value="Gal_mutarotase_sf_dom"/>
</dbReference>
<keyword evidence="4 7" id="KW-0862">Zinc</keyword>
<dbReference type="GO" id="GO:0004559">
    <property type="term" value="F:alpha-mannosidase activity"/>
    <property type="evidence" value="ECO:0007669"/>
    <property type="project" value="InterPro"/>
</dbReference>
<dbReference type="Gene3D" id="2.70.98.30">
    <property type="entry name" value="Golgi alpha-mannosidase II, domain 4"/>
    <property type="match status" value="1"/>
</dbReference>
<dbReference type="EC" id="3.2.1.-" evidence="7"/>
<dbReference type="SMART" id="SM00872">
    <property type="entry name" value="Alpha-mann_mid"/>
    <property type="match status" value="1"/>
</dbReference>
<evidence type="ECO:0000256" key="2">
    <source>
        <dbReference type="ARBA" id="ARBA00022723"/>
    </source>
</evidence>
<dbReference type="PANTHER" id="PTHR11607:SF3">
    <property type="entry name" value="LYSOSOMAL ALPHA-MANNOSIDASE"/>
    <property type="match status" value="1"/>
</dbReference>
<keyword evidence="3 7" id="KW-0378">Hydrolase</keyword>
<keyword evidence="6 7" id="KW-0326">Glycosidase</keyword>